<dbReference type="GO" id="GO:0003723">
    <property type="term" value="F:RNA binding"/>
    <property type="evidence" value="ECO:0007669"/>
    <property type="project" value="UniProtKB-UniRule"/>
</dbReference>
<dbReference type="SMART" id="SM01407">
    <property type="entry name" value="NAC"/>
    <property type="match status" value="1"/>
</dbReference>
<dbReference type="Pfam" id="PF01849">
    <property type="entry name" value="NAC"/>
    <property type="match status" value="1"/>
</dbReference>
<dbReference type="Gene3D" id="2.20.70.30">
    <property type="entry name" value="Nascent polypeptide-associated complex domain"/>
    <property type="match status" value="1"/>
</dbReference>
<dbReference type="InterPro" id="IPR005231">
    <property type="entry name" value="NAC_arc"/>
</dbReference>
<evidence type="ECO:0000256" key="3">
    <source>
        <dbReference type="ARBA" id="ARBA00022927"/>
    </source>
</evidence>
<reference evidence="7 8" key="1">
    <citation type="journal article" date="2019" name="ISME J.">
        <title>Isolation and characterization of a thermophilic sulfur- and iron-reducing thaumarchaeote from a terrestrial acidic hot spring.</title>
        <authorList>
            <person name="Kato S."/>
            <person name="Itoh T."/>
            <person name="Yuki M."/>
            <person name="Nagamori M."/>
            <person name="Ohnishi M."/>
            <person name="Uematsu K."/>
            <person name="Suzuki K."/>
            <person name="Takashina T."/>
            <person name="Ohkuma M."/>
        </authorList>
    </citation>
    <scope>NUCLEOTIDE SEQUENCE [LARGE SCALE GENOMIC DNA]</scope>
    <source>
        <strain evidence="7 8">NAS-02</strain>
    </source>
</reference>
<comment type="subunit">
    <text evidence="4">Homodimer. Interacts with the ribosome. Binds ribosomal RNA.</text>
</comment>
<dbReference type="Gene3D" id="1.10.8.10">
    <property type="entry name" value="DNA helicase RuvA subunit, C-terminal domain"/>
    <property type="match status" value="1"/>
</dbReference>
<dbReference type="RefSeq" id="WP_174447858.1">
    <property type="nucleotide sequence ID" value="NZ_AP018732.1"/>
</dbReference>
<dbReference type="HAMAP" id="MF_00814">
    <property type="entry name" value="NAC_arch"/>
    <property type="match status" value="1"/>
</dbReference>
<keyword evidence="2 4" id="KW-0694">RNA-binding</keyword>
<feature type="domain" description="NAC-A/B" evidence="6">
    <location>
        <begin position="1"/>
        <end position="72"/>
    </location>
</feature>
<dbReference type="SUPFAM" id="SSF46934">
    <property type="entry name" value="UBA-like"/>
    <property type="match status" value="1"/>
</dbReference>
<keyword evidence="3 4" id="KW-0653">Protein transport</keyword>
<dbReference type="InterPro" id="IPR002715">
    <property type="entry name" value="Nas_poly-pep-assoc_cplx_dom"/>
</dbReference>
<dbReference type="PROSITE" id="PS51151">
    <property type="entry name" value="NAC_AB"/>
    <property type="match status" value="1"/>
</dbReference>
<evidence type="ECO:0000313" key="7">
    <source>
        <dbReference type="EMBL" id="BBE41514.1"/>
    </source>
</evidence>
<dbReference type="OrthoDB" id="53273at2157"/>
<sequence length="117" mass="13146">MISNRQARRMMEKMGLNVEEIEGVKEVIMQMEGGRMIRVKDPTVYKLRTKEKDIAIYNVMGKEEVAEGEEEFTLSEEDVKLVMEQTGVTRDQAIQALVEAGGDLAAAILKLQQQSGN</sequence>
<gene>
    <name evidence="4" type="primary">nac</name>
    <name evidence="7" type="ORF">NAS2_0108</name>
</gene>
<evidence type="ECO:0000259" key="6">
    <source>
        <dbReference type="PROSITE" id="PS51151"/>
    </source>
</evidence>
<dbReference type="GeneID" id="55583929"/>
<evidence type="ECO:0000256" key="5">
    <source>
        <dbReference type="NCBIfam" id="TIGR00264"/>
    </source>
</evidence>
<dbReference type="GO" id="GO:0015031">
    <property type="term" value="P:protein transport"/>
    <property type="evidence" value="ECO:0007669"/>
    <property type="project" value="UniProtKB-UniRule"/>
</dbReference>
<comment type="function">
    <text evidence="4">Contacts the emerging nascent chain on the ribosome.</text>
</comment>
<dbReference type="AlphaFoldDB" id="A0A4P2VAK8"/>
<dbReference type="EMBL" id="AP018732">
    <property type="protein sequence ID" value="BBE41514.1"/>
    <property type="molecule type" value="Genomic_DNA"/>
</dbReference>
<dbReference type="InterPro" id="IPR009060">
    <property type="entry name" value="UBA-like_sf"/>
</dbReference>
<dbReference type="NCBIfam" id="TIGR00264">
    <property type="entry name" value="archaeal-type nascent polypeptide-associated complex protein"/>
    <property type="match status" value="1"/>
</dbReference>
<dbReference type="KEGG" id="ccai:NAS2_0108"/>
<organism evidence="7 8">
    <name type="scientific">Conexivisphaera calida</name>
    <dbReference type="NCBI Taxonomy" id="1874277"/>
    <lineage>
        <taxon>Archaea</taxon>
        <taxon>Nitrososphaerota</taxon>
        <taxon>Conexivisphaeria</taxon>
        <taxon>Conexivisphaerales</taxon>
        <taxon>Conexivisphaeraceae</taxon>
        <taxon>Conexivisphaera</taxon>
    </lineage>
</organism>
<accession>A0A4P2VAK8</accession>
<dbReference type="Proteomes" id="UP000509448">
    <property type="component" value="Chromosome"/>
</dbReference>
<dbReference type="Pfam" id="PF19026">
    <property type="entry name" value="UBA_HYPK"/>
    <property type="match status" value="1"/>
</dbReference>
<evidence type="ECO:0000313" key="8">
    <source>
        <dbReference type="Proteomes" id="UP000509448"/>
    </source>
</evidence>
<protein>
    <recommendedName>
        <fullName evidence="4 5">Nascent polypeptide-associated complex protein</fullName>
    </recommendedName>
</protein>
<name>A0A4P2VAK8_9ARCH</name>
<keyword evidence="1 4" id="KW-0813">Transport</keyword>
<dbReference type="CDD" id="cd14359">
    <property type="entry name" value="UBA_AeNAC"/>
    <property type="match status" value="1"/>
</dbReference>
<evidence type="ECO:0000256" key="1">
    <source>
        <dbReference type="ARBA" id="ARBA00022448"/>
    </source>
</evidence>
<dbReference type="InterPro" id="IPR044034">
    <property type="entry name" value="NAC-like_UBA"/>
</dbReference>
<evidence type="ECO:0000256" key="2">
    <source>
        <dbReference type="ARBA" id="ARBA00022884"/>
    </source>
</evidence>
<dbReference type="InterPro" id="IPR038187">
    <property type="entry name" value="NAC_A/B_dom_sf"/>
</dbReference>
<proteinExistence type="inferred from homology"/>
<keyword evidence="8" id="KW-1185">Reference proteome</keyword>
<comment type="similarity">
    <text evidence="4">Belongs to the NAC-alpha family.</text>
</comment>
<evidence type="ECO:0000256" key="4">
    <source>
        <dbReference type="HAMAP-Rule" id="MF_00814"/>
    </source>
</evidence>